<dbReference type="Proteomes" id="UP000186292">
    <property type="component" value="Unassembled WGS sequence"/>
</dbReference>
<feature type="region of interest" description="Disordered" evidence="1">
    <location>
        <begin position="32"/>
        <end position="73"/>
    </location>
</feature>
<dbReference type="OrthoDB" id="4428120at2"/>
<evidence type="ECO:0000256" key="3">
    <source>
        <dbReference type="SAM" id="SignalP"/>
    </source>
</evidence>
<proteinExistence type="predicted"/>
<evidence type="ECO:0000313" key="5">
    <source>
        <dbReference type="Proteomes" id="UP000186292"/>
    </source>
</evidence>
<evidence type="ECO:0000256" key="1">
    <source>
        <dbReference type="SAM" id="MobiDB-lite"/>
    </source>
</evidence>
<gene>
    <name evidence="4" type="ORF">SAMN05444817_10723</name>
</gene>
<organism evidence="4 5">
    <name type="scientific">Corynebacterium appendicis CIP 107643</name>
    <dbReference type="NCBI Taxonomy" id="1161099"/>
    <lineage>
        <taxon>Bacteria</taxon>
        <taxon>Bacillati</taxon>
        <taxon>Actinomycetota</taxon>
        <taxon>Actinomycetes</taxon>
        <taxon>Mycobacteriales</taxon>
        <taxon>Corynebacteriaceae</taxon>
        <taxon>Corynebacterium</taxon>
    </lineage>
</organism>
<keyword evidence="5" id="KW-1185">Reference proteome</keyword>
<feature type="compositionally biased region" description="Basic and acidic residues" evidence="1">
    <location>
        <begin position="43"/>
        <end position="72"/>
    </location>
</feature>
<name>A0A1N7JFW0_9CORY</name>
<dbReference type="AlphaFoldDB" id="A0A1N7JFW0"/>
<keyword evidence="2" id="KW-1133">Transmembrane helix</keyword>
<dbReference type="EMBL" id="FTOF01000007">
    <property type="protein sequence ID" value="SIS48199.1"/>
    <property type="molecule type" value="Genomic_DNA"/>
</dbReference>
<sequence length="107" mass="11305">MKIRKSILAAATAATVSISGVVAAPAFAAENTGADDGTVTAKENNDGDKPKDEEKTFGEKLVENSSDDKGNLDPKQITAWIAVFTAVLSLIGNVLTFAQKNFNFPKF</sequence>
<keyword evidence="3" id="KW-0732">Signal</keyword>
<feature type="chain" id="PRO_5012884950" description="Secreted protein" evidence="3">
    <location>
        <begin position="29"/>
        <end position="107"/>
    </location>
</feature>
<accession>A0A1N7JFW0</accession>
<keyword evidence="2" id="KW-0812">Transmembrane</keyword>
<reference evidence="5" key="1">
    <citation type="submission" date="2017-01" db="EMBL/GenBank/DDBJ databases">
        <authorList>
            <person name="Varghese N."/>
            <person name="Submissions S."/>
        </authorList>
    </citation>
    <scope>NUCLEOTIDE SEQUENCE [LARGE SCALE GENOMIC DNA]</scope>
    <source>
        <strain evidence="5">DSM 44531</strain>
    </source>
</reference>
<dbReference type="RefSeq" id="WP_076599375.1">
    <property type="nucleotide sequence ID" value="NZ_CP046976.1"/>
</dbReference>
<keyword evidence="2" id="KW-0472">Membrane</keyword>
<protein>
    <recommendedName>
        <fullName evidence="6">Secreted protein</fullName>
    </recommendedName>
</protein>
<evidence type="ECO:0008006" key="6">
    <source>
        <dbReference type="Google" id="ProtNLM"/>
    </source>
</evidence>
<feature type="signal peptide" evidence="3">
    <location>
        <begin position="1"/>
        <end position="28"/>
    </location>
</feature>
<feature type="transmembrane region" description="Helical" evidence="2">
    <location>
        <begin position="77"/>
        <end position="98"/>
    </location>
</feature>
<evidence type="ECO:0000256" key="2">
    <source>
        <dbReference type="SAM" id="Phobius"/>
    </source>
</evidence>
<dbReference type="STRING" id="1161099.SAMN05444817_10723"/>
<evidence type="ECO:0000313" key="4">
    <source>
        <dbReference type="EMBL" id="SIS48199.1"/>
    </source>
</evidence>